<comment type="caution">
    <text evidence="2">The sequence shown here is derived from an EMBL/GenBank/DDBJ whole genome shotgun (WGS) entry which is preliminary data.</text>
</comment>
<name>A0A7J7CMT0_TRIWF</name>
<reference evidence="2 3" key="1">
    <citation type="journal article" date="2020" name="Nat. Commun.">
        <title>Genome of Tripterygium wilfordii and identification of cytochrome P450 involved in triptolide biosynthesis.</title>
        <authorList>
            <person name="Tu L."/>
            <person name="Su P."/>
            <person name="Zhang Z."/>
            <person name="Gao L."/>
            <person name="Wang J."/>
            <person name="Hu T."/>
            <person name="Zhou J."/>
            <person name="Zhang Y."/>
            <person name="Zhao Y."/>
            <person name="Liu Y."/>
            <person name="Song Y."/>
            <person name="Tong Y."/>
            <person name="Lu Y."/>
            <person name="Yang J."/>
            <person name="Xu C."/>
            <person name="Jia M."/>
            <person name="Peters R.J."/>
            <person name="Huang L."/>
            <person name="Gao W."/>
        </authorList>
    </citation>
    <scope>NUCLEOTIDE SEQUENCE [LARGE SCALE GENOMIC DNA]</scope>
    <source>
        <strain evidence="3">cv. XIE 37</strain>
        <tissue evidence="2">Leaf</tissue>
    </source>
</reference>
<sequence length="140" mass="15541">MDFVLVISVGYDIDIETVLMACVPLPEVALKYNVCISVDFKAKLHNLLINLTISLESKIKAKFTTGIAKLHRDLGLSDVMEEDVNSDNSKSPTKTSTSDIKVSRFGNDRSVNHEIATIISFATFGLKWSKEDSTPEENFN</sequence>
<keyword evidence="3" id="KW-1185">Reference proteome</keyword>
<dbReference type="Proteomes" id="UP000593562">
    <property type="component" value="Unassembled WGS sequence"/>
</dbReference>
<organism evidence="2 3">
    <name type="scientific">Tripterygium wilfordii</name>
    <name type="common">Thunder God vine</name>
    <dbReference type="NCBI Taxonomy" id="458696"/>
    <lineage>
        <taxon>Eukaryota</taxon>
        <taxon>Viridiplantae</taxon>
        <taxon>Streptophyta</taxon>
        <taxon>Embryophyta</taxon>
        <taxon>Tracheophyta</taxon>
        <taxon>Spermatophyta</taxon>
        <taxon>Magnoliopsida</taxon>
        <taxon>eudicotyledons</taxon>
        <taxon>Gunneridae</taxon>
        <taxon>Pentapetalae</taxon>
        <taxon>rosids</taxon>
        <taxon>fabids</taxon>
        <taxon>Celastrales</taxon>
        <taxon>Celastraceae</taxon>
        <taxon>Tripterygium</taxon>
    </lineage>
</organism>
<accession>A0A7J7CMT0</accession>
<evidence type="ECO:0000256" key="1">
    <source>
        <dbReference type="SAM" id="MobiDB-lite"/>
    </source>
</evidence>
<dbReference type="InParanoid" id="A0A7J7CMT0"/>
<protein>
    <submittedName>
        <fullName evidence="2">Uncharacterized protein</fullName>
    </submittedName>
</protein>
<dbReference type="AlphaFoldDB" id="A0A7J7CMT0"/>
<evidence type="ECO:0000313" key="2">
    <source>
        <dbReference type="EMBL" id="KAF5735383.1"/>
    </source>
</evidence>
<evidence type="ECO:0000313" key="3">
    <source>
        <dbReference type="Proteomes" id="UP000593562"/>
    </source>
</evidence>
<dbReference type="EMBL" id="JAAARO010000015">
    <property type="protein sequence ID" value="KAF5735383.1"/>
    <property type="molecule type" value="Genomic_DNA"/>
</dbReference>
<feature type="compositionally biased region" description="Polar residues" evidence="1">
    <location>
        <begin position="86"/>
        <end position="100"/>
    </location>
</feature>
<feature type="region of interest" description="Disordered" evidence="1">
    <location>
        <begin position="81"/>
        <end position="101"/>
    </location>
</feature>
<proteinExistence type="predicted"/>
<gene>
    <name evidence="2" type="ORF">HS088_TW15G00885</name>
</gene>